<comment type="caution">
    <text evidence="6">The sequence shown here is derived from an EMBL/GenBank/DDBJ whole genome shotgun (WGS) entry which is preliminary data.</text>
</comment>
<dbReference type="Gene3D" id="2.170.150.80">
    <property type="entry name" value="NAC domain"/>
    <property type="match status" value="1"/>
</dbReference>
<dbReference type="GO" id="GO:0006355">
    <property type="term" value="P:regulation of DNA-templated transcription"/>
    <property type="evidence" value="ECO:0007669"/>
    <property type="project" value="InterPro"/>
</dbReference>
<dbReference type="EMBL" id="VEPZ02000421">
    <property type="protein sequence ID" value="KAE8725510.1"/>
    <property type="molecule type" value="Genomic_DNA"/>
</dbReference>
<dbReference type="Proteomes" id="UP000436088">
    <property type="component" value="Unassembled WGS sequence"/>
</dbReference>
<dbReference type="InterPro" id="IPR027443">
    <property type="entry name" value="IPNS-like_sf"/>
</dbReference>
<keyword evidence="3" id="KW-0804">Transcription</keyword>
<evidence type="ECO:0000313" key="6">
    <source>
        <dbReference type="EMBL" id="KAE8725510.1"/>
    </source>
</evidence>
<dbReference type="Pfam" id="PF02365">
    <property type="entry name" value="NAM"/>
    <property type="match status" value="1"/>
</dbReference>
<evidence type="ECO:0000256" key="4">
    <source>
        <dbReference type="ARBA" id="ARBA00023242"/>
    </source>
</evidence>
<dbReference type="SUPFAM" id="SSF101941">
    <property type="entry name" value="NAC domain"/>
    <property type="match status" value="1"/>
</dbReference>
<evidence type="ECO:0000256" key="3">
    <source>
        <dbReference type="ARBA" id="ARBA00023163"/>
    </source>
</evidence>
<keyword evidence="1" id="KW-0805">Transcription regulation</keyword>
<gene>
    <name evidence="6" type="ORF">F3Y22_tig00008673pilonHSYRG00022</name>
</gene>
<dbReference type="InterPro" id="IPR036093">
    <property type="entry name" value="NAC_dom_sf"/>
</dbReference>
<keyword evidence="4" id="KW-0539">Nucleus</keyword>
<proteinExistence type="predicted"/>
<feature type="domain" description="NAC" evidence="5">
    <location>
        <begin position="42"/>
        <end position="195"/>
    </location>
</feature>
<dbReference type="Pfam" id="PF03171">
    <property type="entry name" value="2OG-FeII_Oxy"/>
    <property type="match status" value="1"/>
</dbReference>
<evidence type="ECO:0000256" key="2">
    <source>
        <dbReference type="ARBA" id="ARBA00023125"/>
    </source>
</evidence>
<dbReference type="PANTHER" id="PTHR31719">
    <property type="entry name" value="NAC TRANSCRIPTION FACTOR 56"/>
    <property type="match status" value="1"/>
</dbReference>
<dbReference type="PANTHER" id="PTHR31719:SF179">
    <property type="entry name" value="OS08G0148400 PROTEIN"/>
    <property type="match status" value="1"/>
</dbReference>
<name>A0A6A3C8D2_HIBSY</name>
<dbReference type="AlphaFoldDB" id="A0A6A3C8D2"/>
<protein>
    <submittedName>
        <fullName evidence="6">NAC domain-containing protein 68</fullName>
    </submittedName>
</protein>
<keyword evidence="7" id="KW-1185">Reference proteome</keyword>
<evidence type="ECO:0000259" key="5">
    <source>
        <dbReference type="PROSITE" id="PS51005"/>
    </source>
</evidence>
<dbReference type="SUPFAM" id="SSF51197">
    <property type="entry name" value="Clavaminate synthase-like"/>
    <property type="match status" value="1"/>
</dbReference>
<dbReference type="PROSITE" id="PS51005">
    <property type="entry name" value="NAC"/>
    <property type="match status" value="1"/>
</dbReference>
<reference evidence="6" key="1">
    <citation type="submission" date="2019-09" db="EMBL/GenBank/DDBJ databases">
        <title>Draft genome information of white flower Hibiscus syriacus.</title>
        <authorList>
            <person name="Kim Y.-M."/>
        </authorList>
    </citation>
    <scope>NUCLEOTIDE SEQUENCE [LARGE SCALE GENOMIC DNA]</scope>
    <source>
        <strain evidence="6">YM2019G1</strain>
    </source>
</reference>
<evidence type="ECO:0000313" key="7">
    <source>
        <dbReference type="Proteomes" id="UP000436088"/>
    </source>
</evidence>
<keyword evidence="2" id="KW-0238">DNA-binding</keyword>
<dbReference type="GO" id="GO:0003677">
    <property type="term" value="F:DNA binding"/>
    <property type="evidence" value="ECO:0007669"/>
    <property type="project" value="UniProtKB-KW"/>
</dbReference>
<dbReference type="InterPro" id="IPR044861">
    <property type="entry name" value="IPNS-like_FE2OG_OXY"/>
</dbReference>
<accession>A0A6A3C8D2</accession>
<organism evidence="6 7">
    <name type="scientific">Hibiscus syriacus</name>
    <name type="common">Rose of Sharon</name>
    <dbReference type="NCBI Taxonomy" id="106335"/>
    <lineage>
        <taxon>Eukaryota</taxon>
        <taxon>Viridiplantae</taxon>
        <taxon>Streptophyta</taxon>
        <taxon>Embryophyta</taxon>
        <taxon>Tracheophyta</taxon>
        <taxon>Spermatophyta</taxon>
        <taxon>Magnoliopsida</taxon>
        <taxon>eudicotyledons</taxon>
        <taxon>Gunneridae</taxon>
        <taxon>Pentapetalae</taxon>
        <taxon>rosids</taxon>
        <taxon>malvids</taxon>
        <taxon>Malvales</taxon>
        <taxon>Malvaceae</taxon>
        <taxon>Malvoideae</taxon>
        <taxon>Hibiscus</taxon>
    </lineage>
</organism>
<sequence>MAENVSNQQNSSAAVNHGGAAVESREIFAHEGDDFATIYKDYPVGFRFVPTDAELIEHYLIKKLNDMPLPPNKNIHEVDLYGSTPSQLTQQYKQSDGGEEWYFFTPRNRKYPNGKRPNRAAGNGDGYWKPTADEKPVVRLGQKDIIGYKRNLDYYEGLHSDGKKSIWKMHEYTFTYRTFVLSPHYGLLETDAFREALEEYGGFEALFDKLAEVRKAVFGAMEELFDLPLKTKQLFTSDRPFGGYHDAMAKLLRESVMIDEAHVPGNIDRGLTNILWPQGSINFSKTIESFTHLAAGLEKTIMRMVLESFGVEKYTDELIYATNYTLRAIKYGRPQTGNEPTLGADAHTNKIWITLLYQNEMKGLEILTKDGEWINIKPPPNSFIILSGESLGVWLNVLLSVPYNRVVTKGNKVRYSIAVFANPRGGYPVKVPEEFVDGKNGSLFKLFDYDEYLQHYASQIAALGVFTELEVYCKV</sequence>
<dbReference type="InterPro" id="IPR003441">
    <property type="entry name" value="NAC-dom"/>
</dbReference>
<evidence type="ECO:0000256" key="1">
    <source>
        <dbReference type="ARBA" id="ARBA00023015"/>
    </source>
</evidence>
<dbReference type="Gene3D" id="2.60.120.330">
    <property type="entry name" value="B-lactam Antibiotic, Isopenicillin N Synthase, Chain"/>
    <property type="match status" value="1"/>
</dbReference>